<evidence type="ECO:0000256" key="2">
    <source>
        <dbReference type="ARBA" id="ARBA00022729"/>
    </source>
</evidence>
<evidence type="ECO:0000256" key="1">
    <source>
        <dbReference type="ARBA" id="ARBA00010062"/>
    </source>
</evidence>
<gene>
    <name evidence="5" type="ORF">PQJ61_12950</name>
</gene>
<feature type="signal peptide" evidence="3">
    <location>
        <begin position="1"/>
        <end position="23"/>
    </location>
</feature>
<keyword evidence="2 3" id="KW-0732">Signal</keyword>
<evidence type="ECO:0000313" key="5">
    <source>
        <dbReference type="EMBL" id="MDC7227666.1"/>
    </source>
</evidence>
<dbReference type="InterPro" id="IPR028082">
    <property type="entry name" value="Peripla_BP_I"/>
</dbReference>
<dbReference type="Gene3D" id="3.40.50.2300">
    <property type="match status" value="2"/>
</dbReference>
<dbReference type="PANTHER" id="PTHR30483">
    <property type="entry name" value="LEUCINE-SPECIFIC-BINDING PROTEIN"/>
    <property type="match status" value="1"/>
</dbReference>
<dbReference type="EMBL" id="JAQQAL010000030">
    <property type="protein sequence ID" value="MDC7227666.1"/>
    <property type="molecule type" value="Genomic_DNA"/>
</dbReference>
<dbReference type="SUPFAM" id="SSF53822">
    <property type="entry name" value="Periplasmic binding protein-like I"/>
    <property type="match status" value="1"/>
</dbReference>
<evidence type="ECO:0000259" key="4">
    <source>
        <dbReference type="Pfam" id="PF13458"/>
    </source>
</evidence>
<reference evidence="5 6" key="1">
    <citation type="submission" date="2022-12" db="EMBL/GenBank/DDBJ databases">
        <title>Metagenome assembled genome from gulf of manar.</title>
        <authorList>
            <person name="Kohli P."/>
            <person name="Pk S."/>
            <person name="Venkata Ramana C."/>
            <person name="Sasikala C."/>
        </authorList>
    </citation>
    <scope>NUCLEOTIDE SEQUENCE [LARGE SCALE GENOMIC DNA]</scope>
    <source>
        <strain evidence="5">JB008</strain>
    </source>
</reference>
<name>A0AAJ1IID6_9SPIO</name>
<organism evidence="5 6">
    <name type="scientific">Candidatus Thalassospirochaeta sargassi</name>
    <dbReference type="NCBI Taxonomy" id="3119039"/>
    <lineage>
        <taxon>Bacteria</taxon>
        <taxon>Pseudomonadati</taxon>
        <taxon>Spirochaetota</taxon>
        <taxon>Spirochaetia</taxon>
        <taxon>Spirochaetales</taxon>
        <taxon>Spirochaetaceae</taxon>
        <taxon>Candidatus Thalassospirochaeta</taxon>
    </lineage>
</organism>
<feature type="domain" description="Leucine-binding protein" evidence="4">
    <location>
        <begin position="38"/>
        <end position="386"/>
    </location>
</feature>
<dbReference type="InterPro" id="IPR051010">
    <property type="entry name" value="BCAA_transport"/>
</dbReference>
<dbReference type="AlphaFoldDB" id="A0AAJ1IID6"/>
<proteinExistence type="inferred from homology"/>
<comment type="similarity">
    <text evidence="1">Belongs to the leucine-binding protein family.</text>
</comment>
<dbReference type="Pfam" id="PF13458">
    <property type="entry name" value="Peripla_BP_6"/>
    <property type="match status" value="1"/>
</dbReference>
<dbReference type="Proteomes" id="UP001221217">
    <property type="component" value="Unassembled WGS sequence"/>
</dbReference>
<dbReference type="PANTHER" id="PTHR30483:SF6">
    <property type="entry name" value="PERIPLASMIC BINDING PROTEIN OF ABC TRANSPORTER FOR NATURAL AMINO ACIDS"/>
    <property type="match status" value="1"/>
</dbReference>
<comment type="caution">
    <text evidence="5">The sequence shown here is derived from an EMBL/GenBank/DDBJ whole genome shotgun (WGS) entry which is preliminary data.</text>
</comment>
<protein>
    <submittedName>
        <fullName evidence="5">ABC transporter substrate-binding protein</fullName>
    </submittedName>
</protein>
<accession>A0AAJ1IID6</accession>
<evidence type="ECO:0000313" key="6">
    <source>
        <dbReference type="Proteomes" id="UP001221217"/>
    </source>
</evidence>
<feature type="chain" id="PRO_5042525709" evidence="3">
    <location>
        <begin position="24"/>
        <end position="420"/>
    </location>
</feature>
<evidence type="ECO:0000256" key="3">
    <source>
        <dbReference type="SAM" id="SignalP"/>
    </source>
</evidence>
<sequence>MKKGFKFYVVALAIILVFGNVLAATAEGQQEASNPEEYKLGFMSSLSGIFAAVAETQKMGMILAADEFNAKGGLDMPWGKVPVTYEVKDAEAKLDVGVRRFRELQEAGINGFTGTAWNPISAAINEEMKMNPLPYLAANVPALDSFRKGNPAIGTYSVAFTPWSIGYLSGGAAIEKLGAKKIFWVSRADSWGATQFEGLEAAIEELGGEVVGFAEYPKGTVDFTAAINKALEVKPDVFMACQFGGDAIALFKQAYDMGLHEESMLFNTWTTNLVAKGIPSDALKNLYALDFYYWNMEGFEDQALADAAVKFTEAHRERWGEAPDAYGAIAYMAAKILFEAVEEAGSFATEDVAAVLDTKTFDTIKGPMSFREDHELLGDYLAFIVKGKAPEEMSSDDDFWHVEGYFGGDSAMPSLESLGY</sequence>
<dbReference type="InterPro" id="IPR028081">
    <property type="entry name" value="Leu-bd"/>
</dbReference>